<keyword evidence="7" id="KW-0539">Nucleus</keyword>
<dbReference type="PANTHER" id="PTHR22930">
    <property type="match status" value="1"/>
</dbReference>
<dbReference type="InterPro" id="IPR045249">
    <property type="entry name" value="HARBI1-like"/>
</dbReference>
<evidence type="ECO:0000256" key="3">
    <source>
        <dbReference type="ARBA" id="ARBA00006958"/>
    </source>
</evidence>
<dbReference type="InterPro" id="IPR027806">
    <property type="entry name" value="HARBI1_dom"/>
</dbReference>
<comment type="similarity">
    <text evidence="3">Belongs to the HARBI1 family.</text>
</comment>
<dbReference type="GO" id="GO:0005634">
    <property type="term" value="C:nucleus"/>
    <property type="evidence" value="ECO:0007669"/>
    <property type="project" value="UniProtKB-SubCell"/>
</dbReference>
<dbReference type="Proteomes" id="UP000504618">
    <property type="component" value="Unplaced"/>
</dbReference>
<feature type="domain" description="DUF8040" evidence="9">
    <location>
        <begin position="100"/>
        <end position="181"/>
    </location>
</feature>
<evidence type="ECO:0000256" key="1">
    <source>
        <dbReference type="ARBA" id="ARBA00001968"/>
    </source>
</evidence>
<dbReference type="Pfam" id="PF26138">
    <property type="entry name" value="DUF8040"/>
    <property type="match status" value="1"/>
</dbReference>
<protein>
    <submittedName>
        <fullName evidence="11">Protein ALP1-like</fullName>
    </submittedName>
</protein>
<sequence length="440" mass="51615">MNALQYTELFKSMIQMMVIENNKRRTARLLKIIHRRQQVWKRIHLQIKRSLNLIMNVQHQMLLPPMNLAEFCFVSNRRLWMKRRSYHFWDDIVLNTYDDAQWLESFRMRKDTFNKLCDIVKRELEPKPIFLKSREPLSVQKQVAVALYKLASCAEYRVVGNIFGIHKSTVKKCLYKVVNAINNVMMADYLHMPNEFEAVEIANNFEKRSHIPQIIGCIDGSHIPILAPADGYRDYVNRKGWPSYNLQAVVDDKCRFRDICIRHPGNTHDAAVFKDSNLYKNVHTLIPQSSKNIDGMEVPYLIIGDPAYPLLPWLIKGYPGSVTPEQDSFNVHLNSARIAVEMAFGRLRGRWRILLKRLDVSHTFVPNITSACCILHNFLEYTNEHFVQQWFEHVADAEILFPQPGHVINRERNNILGSDIRQHLTTYLSQNFPLRRSMLR</sequence>
<keyword evidence="10" id="KW-1185">Reference proteome</keyword>
<evidence type="ECO:0000256" key="4">
    <source>
        <dbReference type="ARBA" id="ARBA00022722"/>
    </source>
</evidence>
<evidence type="ECO:0000256" key="2">
    <source>
        <dbReference type="ARBA" id="ARBA00004123"/>
    </source>
</evidence>
<keyword evidence="4" id="KW-0540">Nuclease</keyword>
<name>A0A6J1RAG6_9HYME</name>
<keyword evidence="5" id="KW-0479">Metal-binding</keyword>
<dbReference type="PANTHER" id="PTHR22930:SF85">
    <property type="entry name" value="GH03217P-RELATED"/>
    <property type="match status" value="1"/>
</dbReference>
<evidence type="ECO:0000259" key="8">
    <source>
        <dbReference type="Pfam" id="PF13359"/>
    </source>
</evidence>
<evidence type="ECO:0000259" key="9">
    <source>
        <dbReference type="Pfam" id="PF26138"/>
    </source>
</evidence>
<dbReference type="RefSeq" id="XP_024892014.1">
    <property type="nucleotide sequence ID" value="XM_025036246.1"/>
</dbReference>
<gene>
    <name evidence="11" type="primary">LOC112467564</name>
</gene>
<evidence type="ECO:0000256" key="5">
    <source>
        <dbReference type="ARBA" id="ARBA00022723"/>
    </source>
</evidence>
<reference evidence="11" key="1">
    <citation type="submission" date="2025-08" db="UniProtKB">
        <authorList>
            <consortium name="RefSeq"/>
        </authorList>
    </citation>
    <scope>IDENTIFICATION</scope>
    <source>
        <tissue evidence="11">Whole body</tissue>
    </source>
</reference>
<dbReference type="GO" id="GO:0004518">
    <property type="term" value="F:nuclease activity"/>
    <property type="evidence" value="ECO:0007669"/>
    <property type="project" value="UniProtKB-KW"/>
</dbReference>
<evidence type="ECO:0000313" key="11">
    <source>
        <dbReference type="RefSeq" id="XP_024892014.1"/>
    </source>
</evidence>
<dbReference type="GO" id="GO:0046872">
    <property type="term" value="F:metal ion binding"/>
    <property type="evidence" value="ECO:0007669"/>
    <property type="project" value="UniProtKB-KW"/>
</dbReference>
<proteinExistence type="inferred from homology"/>
<dbReference type="GO" id="GO:0016787">
    <property type="term" value="F:hydrolase activity"/>
    <property type="evidence" value="ECO:0007669"/>
    <property type="project" value="UniProtKB-KW"/>
</dbReference>
<accession>A0A6J1RAG6</accession>
<keyword evidence="6" id="KW-0378">Hydrolase</keyword>
<comment type="cofactor">
    <cofactor evidence="1">
        <name>a divalent metal cation</name>
        <dbReference type="ChEBI" id="CHEBI:60240"/>
    </cofactor>
</comment>
<evidence type="ECO:0000256" key="6">
    <source>
        <dbReference type="ARBA" id="ARBA00022801"/>
    </source>
</evidence>
<evidence type="ECO:0000256" key="7">
    <source>
        <dbReference type="ARBA" id="ARBA00023242"/>
    </source>
</evidence>
<comment type="subcellular location">
    <subcellularLocation>
        <location evidence="2">Nucleus</location>
    </subcellularLocation>
</comment>
<dbReference type="Pfam" id="PF13359">
    <property type="entry name" value="DDE_Tnp_4"/>
    <property type="match status" value="1"/>
</dbReference>
<feature type="domain" description="DDE Tnp4" evidence="8">
    <location>
        <begin position="218"/>
        <end position="377"/>
    </location>
</feature>
<dbReference type="OrthoDB" id="2668416at2759"/>
<evidence type="ECO:0000313" key="10">
    <source>
        <dbReference type="Proteomes" id="UP000504618"/>
    </source>
</evidence>
<organism evidence="10 11">
    <name type="scientific">Temnothorax curvispinosus</name>
    <dbReference type="NCBI Taxonomy" id="300111"/>
    <lineage>
        <taxon>Eukaryota</taxon>
        <taxon>Metazoa</taxon>
        <taxon>Ecdysozoa</taxon>
        <taxon>Arthropoda</taxon>
        <taxon>Hexapoda</taxon>
        <taxon>Insecta</taxon>
        <taxon>Pterygota</taxon>
        <taxon>Neoptera</taxon>
        <taxon>Endopterygota</taxon>
        <taxon>Hymenoptera</taxon>
        <taxon>Apocrita</taxon>
        <taxon>Aculeata</taxon>
        <taxon>Formicoidea</taxon>
        <taxon>Formicidae</taxon>
        <taxon>Myrmicinae</taxon>
        <taxon>Temnothorax</taxon>
    </lineage>
</organism>
<dbReference type="InterPro" id="IPR058353">
    <property type="entry name" value="DUF8040"/>
</dbReference>
<dbReference type="AlphaFoldDB" id="A0A6J1RAG6"/>
<dbReference type="GeneID" id="112467564"/>